<dbReference type="HOGENOM" id="CLU_2154816_0_0_6"/>
<evidence type="ECO:0000313" key="1">
    <source>
        <dbReference type="EMBL" id="ABC27608.1"/>
    </source>
</evidence>
<dbReference type="EMBL" id="CP000155">
    <property type="protein sequence ID" value="ABC27608.1"/>
    <property type="molecule type" value="Genomic_DNA"/>
</dbReference>
<dbReference type="AlphaFoldDB" id="Q2SP16"/>
<evidence type="ECO:0000313" key="2">
    <source>
        <dbReference type="Proteomes" id="UP000000238"/>
    </source>
</evidence>
<name>Q2SP16_HAHCH</name>
<keyword evidence="2" id="KW-1185">Reference proteome</keyword>
<accession>Q2SP16</accession>
<protein>
    <recommendedName>
        <fullName evidence="3">Lipoprotein</fullName>
    </recommendedName>
</protein>
<dbReference type="PROSITE" id="PS51257">
    <property type="entry name" value="PROKAR_LIPOPROTEIN"/>
    <property type="match status" value="1"/>
</dbReference>
<dbReference type="OrthoDB" id="9896638at2"/>
<dbReference type="RefSeq" id="WP_011394685.1">
    <property type="nucleotide sequence ID" value="NC_007645.1"/>
</dbReference>
<reference evidence="1 2" key="1">
    <citation type="journal article" date="2005" name="Nucleic Acids Res.">
        <title>Genomic blueprint of Hahella chejuensis, a marine microbe producing an algicidal agent.</title>
        <authorList>
            <person name="Jeong H."/>
            <person name="Yim J.H."/>
            <person name="Lee C."/>
            <person name="Choi S.-H."/>
            <person name="Park Y.K."/>
            <person name="Yoon S.H."/>
            <person name="Hur C.-G."/>
            <person name="Kang H.-Y."/>
            <person name="Kim D."/>
            <person name="Lee H.H."/>
            <person name="Park K.H."/>
            <person name="Park S.-H."/>
            <person name="Park H.-S."/>
            <person name="Lee H.K."/>
            <person name="Oh T.K."/>
            <person name="Kim J.F."/>
        </authorList>
    </citation>
    <scope>NUCLEOTIDE SEQUENCE [LARGE SCALE GENOMIC DNA]</scope>
    <source>
        <strain evidence="1 2">KCTC 2396</strain>
    </source>
</reference>
<dbReference type="KEGG" id="hch:HCH_00710"/>
<sequence>MKKLLTAATFVVLGATPWLGGCDDAQFRLGVNSGCNDPAPLSGDIAGVENGATVLLKSGHSALTEANRMSEQFSIEVAAIDVDGGSFFIYTSSSTLGSLRCEGVVASIRIS</sequence>
<gene>
    <name evidence="1" type="ordered locus">HCH_00710</name>
</gene>
<organism evidence="1 2">
    <name type="scientific">Hahella chejuensis (strain KCTC 2396)</name>
    <dbReference type="NCBI Taxonomy" id="349521"/>
    <lineage>
        <taxon>Bacteria</taxon>
        <taxon>Pseudomonadati</taxon>
        <taxon>Pseudomonadota</taxon>
        <taxon>Gammaproteobacteria</taxon>
        <taxon>Oceanospirillales</taxon>
        <taxon>Hahellaceae</taxon>
        <taxon>Hahella</taxon>
    </lineage>
</organism>
<dbReference type="Proteomes" id="UP000000238">
    <property type="component" value="Chromosome"/>
</dbReference>
<dbReference type="STRING" id="349521.HCH_00710"/>
<proteinExistence type="predicted"/>
<evidence type="ECO:0008006" key="3">
    <source>
        <dbReference type="Google" id="ProtNLM"/>
    </source>
</evidence>